<organism evidence="2 3">
    <name type="scientific">Adhaeribacter radiodurans</name>
    <dbReference type="NCBI Taxonomy" id="2745197"/>
    <lineage>
        <taxon>Bacteria</taxon>
        <taxon>Pseudomonadati</taxon>
        <taxon>Bacteroidota</taxon>
        <taxon>Cytophagia</taxon>
        <taxon>Cytophagales</taxon>
        <taxon>Hymenobacteraceae</taxon>
        <taxon>Adhaeribacter</taxon>
    </lineage>
</organism>
<reference evidence="2 3" key="2">
    <citation type="submission" date="2020-08" db="EMBL/GenBank/DDBJ databases">
        <title>Adhaeribacter dokdonensis sp. nov., isolated from the rhizosphere of Elymus tsukushiensis, a plant native to the Dokdo Islands, Republic of Korea.</title>
        <authorList>
            <person name="Ghim S.Y."/>
        </authorList>
    </citation>
    <scope>NUCLEOTIDE SEQUENCE [LARGE SCALE GENOMIC DNA]</scope>
    <source>
        <strain evidence="2 3">KUDC8001</strain>
    </source>
</reference>
<name>A0A7L7LBM3_9BACT</name>
<dbReference type="KEGG" id="add:HUW48_19825"/>
<keyword evidence="3" id="KW-1185">Reference proteome</keyword>
<dbReference type="EMBL" id="CP055153">
    <property type="protein sequence ID" value="QMU30137.1"/>
    <property type="molecule type" value="Genomic_DNA"/>
</dbReference>
<reference evidence="2 3" key="1">
    <citation type="submission" date="2020-06" db="EMBL/GenBank/DDBJ databases">
        <authorList>
            <person name="Hwang Y.J."/>
        </authorList>
    </citation>
    <scope>NUCLEOTIDE SEQUENCE [LARGE SCALE GENOMIC DNA]</scope>
    <source>
        <strain evidence="2 3">KUDC8001</strain>
    </source>
</reference>
<proteinExistence type="predicted"/>
<feature type="coiled-coil region" evidence="1">
    <location>
        <begin position="6"/>
        <end position="44"/>
    </location>
</feature>
<evidence type="ECO:0000313" key="3">
    <source>
        <dbReference type="Proteomes" id="UP000514509"/>
    </source>
</evidence>
<protein>
    <submittedName>
        <fullName evidence="2">Uncharacterized protein</fullName>
    </submittedName>
</protein>
<evidence type="ECO:0000313" key="2">
    <source>
        <dbReference type="EMBL" id="QMU30137.1"/>
    </source>
</evidence>
<evidence type="ECO:0000256" key="1">
    <source>
        <dbReference type="SAM" id="Coils"/>
    </source>
</evidence>
<dbReference type="RefSeq" id="WP_182412594.1">
    <property type="nucleotide sequence ID" value="NZ_CP055153.1"/>
</dbReference>
<sequence length="125" mass="14450">MKIPFFQNLFRGKRLLQQQIEDLKNELQQQQTAYEQKLADTREQHLSTLMNISRQALNLTKLTIDVRDLAKAGKDKDLAKWATQSHNECLNFANSILNKDIRAALNNLNPLAASLMNFMDSFKEE</sequence>
<accession>A0A7L7LBM3</accession>
<dbReference type="Proteomes" id="UP000514509">
    <property type="component" value="Chromosome"/>
</dbReference>
<dbReference type="AlphaFoldDB" id="A0A7L7LBM3"/>
<keyword evidence="1" id="KW-0175">Coiled coil</keyword>
<gene>
    <name evidence="2" type="ORF">HUW48_19825</name>
</gene>